<feature type="transmembrane region" description="Helical" evidence="4">
    <location>
        <begin position="305"/>
        <end position="326"/>
    </location>
</feature>
<evidence type="ECO:0000313" key="6">
    <source>
        <dbReference type="Proteomes" id="UP001217089"/>
    </source>
</evidence>
<dbReference type="PROSITE" id="PS01238">
    <property type="entry name" value="GDA1_CD39_NTPASE"/>
    <property type="match status" value="1"/>
</dbReference>
<proteinExistence type="inferred from homology"/>
<evidence type="ECO:0000256" key="4">
    <source>
        <dbReference type="SAM" id="Phobius"/>
    </source>
</evidence>
<evidence type="ECO:0000313" key="5">
    <source>
        <dbReference type="EMBL" id="KAJ8317498.1"/>
    </source>
</evidence>
<evidence type="ECO:0008006" key="7">
    <source>
        <dbReference type="Google" id="ProtNLM"/>
    </source>
</evidence>
<organism evidence="5 6">
    <name type="scientific">Tegillarca granosa</name>
    <name type="common">Malaysian cockle</name>
    <name type="synonym">Anadara granosa</name>
    <dbReference type="NCBI Taxonomy" id="220873"/>
    <lineage>
        <taxon>Eukaryota</taxon>
        <taxon>Metazoa</taxon>
        <taxon>Spiralia</taxon>
        <taxon>Lophotrochozoa</taxon>
        <taxon>Mollusca</taxon>
        <taxon>Bivalvia</taxon>
        <taxon>Autobranchia</taxon>
        <taxon>Pteriomorphia</taxon>
        <taxon>Arcoida</taxon>
        <taxon>Arcoidea</taxon>
        <taxon>Arcidae</taxon>
        <taxon>Tegillarca</taxon>
    </lineage>
</organism>
<comment type="similarity">
    <text evidence="1 3">Belongs to the GDA1/CD39 NTPase family.</text>
</comment>
<name>A0ABQ9FJL4_TEGGR</name>
<protein>
    <recommendedName>
        <fullName evidence="7">Ectonucleoside triphosphate diphosphohydrolase 1</fullName>
    </recommendedName>
</protein>
<keyword evidence="4" id="KW-0472">Membrane</keyword>
<dbReference type="Proteomes" id="UP001217089">
    <property type="component" value="Unassembled WGS sequence"/>
</dbReference>
<comment type="caution">
    <text evidence="5">The sequence shown here is derived from an EMBL/GenBank/DDBJ whole genome shotgun (WGS) entry which is preliminary data.</text>
</comment>
<sequence length="331" mass="37368">MLRRSKMKMPSKSGYRFKLCFCFLFIAFCGDTVGLFLFWLFDCTLCEYGVIVDGGSMHTAVYVYKWDAEKYNMPSQIASKRLDRGISSFNGDLQGLKSFLEELLGFSAKIIPGDKQTVSPVYIGATGGMRNLRAKNRTASEEILTVIRETTQKYQFHFFNETKQVRILSGVEEGLYSWATSNYLARELKAKEGQSNDFREDTVGALDLGGSSTQIAFYPGNSVIIPQNYGRNIMIYGSVVDLYSESYNCYGVDEVLRMYKALLVMVIITKGRALLLPFESKERIRSSYLKGVVTFRNVKLSSDSYSISFIVIIHIVVLMANTSHFCKASTM</sequence>
<dbReference type="Gene3D" id="3.30.420.40">
    <property type="match status" value="1"/>
</dbReference>
<dbReference type="Gene3D" id="3.30.420.150">
    <property type="entry name" value="Exopolyphosphatase. Domain 2"/>
    <property type="match status" value="1"/>
</dbReference>
<evidence type="ECO:0000256" key="3">
    <source>
        <dbReference type="RuleBase" id="RU003833"/>
    </source>
</evidence>
<reference evidence="5 6" key="1">
    <citation type="submission" date="2022-12" db="EMBL/GenBank/DDBJ databases">
        <title>Chromosome-level genome of Tegillarca granosa.</title>
        <authorList>
            <person name="Kim J."/>
        </authorList>
    </citation>
    <scope>NUCLEOTIDE SEQUENCE [LARGE SCALE GENOMIC DNA]</scope>
    <source>
        <strain evidence="5">Teg-2019</strain>
        <tissue evidence="5">Adductor muscle</tissue>
    </source>
</reference>
<keyword evidence="4" id="KW-0812">Transmembrane</keyword>
<dbReference type="PANTHER" id="PTHR11782:SF83">
    <property type="entry name" value="GUANOSINE-DIPHOSPHATASE"/>
    <property type="match status" value="1"/>
</dbReference>
<keyword evidence="4" id="KW-1133">Transmembrane helix</keyword>
<keyword evidence="6" id="KW-1185">Reference proteome</keyword>
<keyword evidence="2 3" id="KW-0378">Hydrolase</keyword>
<evidence type="ECO:0000256" key="2">
    <source>
        <dbReference type="ARBA" id="ARBA00022801"/>
    </source>
</evidence>
<accession>A0ABQ9FJL4</accession>
<dbReference type="PANTHER" id="PTHR11782">
    <property type="entry name" value="ADENOSINE/GUANOSINE DIPHOSPHATASE"/>
    <property type="match status" value="1"/>
</dbReference>
<dbReference type="InterPro" id="IPR000407">
    <property type="entry name" value="GDA1_CD39_NTPase"/>
</dbReference>
<gene>
    <name evidence="5" type="ORF">KUTeg_005402</name>
</gene>
<evidence type="ECO:0000256" key="1">
    <source>
        <dbReference type="ARBA" id="ARBA00009283"/>
    </source>
</evidence>
<dbReference type="Pfam" id="PF01150">
    <property type="entry name" value="GDA1_CD39"/>
    <property type="match status" value="1"/>
</dbReference>
<dbReference type="EMBL" id="JARBDR010000246">
    <property type="protein sequence ID" value="KAJ8317498.1"/>
    <property type="molecule type" value="Genomic_DNA"/>
</dbReference>